<gene>
    <name evidence="2" type="ORF">NTEN_LOCUS8391</name>
</gene>
<protein>
    <submittedName>
        <fullName evidence="2">Uncharacterized protein</fullName>
    </submittedName>
</protein>
<keyword evidence="3" id="KW-1185">Reference proteome</keyword>
<evidence type="ECO:0000313" key="3">
    <source>
        <dbReference type="Proteomes" id="UP000479000"/>
    </source>
</evidence>
<evidence type="ECO:0000313" key="2">
    <source>
        <dbReference type="EMBL" id="CAB0002604.1"/>
    </source>
</evidence>
<dbReference type="Proteomes" id="UP000479000">
    <property type="component" value="Unassembled WGS sequence"/>
</dbReference>
<dbReference type="AlphaFoldDB" id="A0A6H5GGF3"/>
<evidence type="ECO:0000256" key="1">
    <source>
        <dbReference type="SAM" id="MobiDB-lite"/>
    </source>
</evidence>
<reference evidence="2 3" key="1">
    <citation type="submission" date="2020-02" db="EMBL/GenBank/DDBJ databases">
        <authorList>
            <person name="Ferguson B K."/>
        </authorList>
    </citation>
    <scope>NUCLEOTIDE SEQUENCE [LARGE SCALE GENOMIC DNA]</scope>
</reference>
<sequence length="123" mass="13900">MFPVKIGLEDPLGALGWRTTIVLSNMKKSHYERPQITYKRAPGSTRIRSKKGGSSSAATPKVNSQIKQLNPPIIVKIKSLWYNTFTYQNMGVLSVIYAPLVRHQRHRGNGKNPFERSLRLLPA</sequence>
<accession>A0A6H5GGF3</accession>
<feature type="region of interest" description="Disordered" evidence="1">
    <location>
        <begin position="42"/>
        <end position="62"/>
    </location>
</feature>
<feature type="compositionally biased region" description="Polar residues" evidence="1">
    <location>
        <begin position="52"/>
        <end position="62"/>
    </location>
</feature>
<name>A0A6H5GGF3_9HEMI</name>
<proteinExistence type="predicted"/>
<dbReference type="EMBL" id="CADCXU010012710">
    <property type="protein sequence ID" value="CAB0002604.1"/>
    <property type="molecule type" value="Genomic_DNA"/>
</dbReference>
<organism evidence="2 3">
    <name type="scientific">Nesidiocoris tenuis</name>
    <dbReference type="NCBI Taxonomy" id="355587"/>
    <lineage>
        <taxon>Eukaryota</taxon>
        <taxon>Metazoa</taxon>
        <taxon>Ecdysozoa</taxon>
        <taxon>Arthropoda</taxon>
        <taxon>Hexapoda</taxon>
        <taxon>Insecta</taxon>
        <taxon>Pterygota</taxon>
        <taxon>Neoptera</taxon>
        <taxon>Paraneoptera</taxon>
        <taxon>Hemiptera</taxon>
        <taxon>Heteroptera</taxon>
        <taxon>Panheteroptera</taxon>
        <taxon>Cimicomorpha</taxon>
        <taxon>Miridae</taxon>
        <taxon>Dicyphina</taxon>
        <taxon>Nesidiocoris</taxon>
    </lineage>
</organism>